<name>A0ABN2WDV1_9MICO</name>
<evidence type="ECO:0000259" key="2">
    <source>
        <dbReference type="Pfam" id="PF04024"/>
    </source>
</evidence>
<evidence type="ECO:0000313" key="3">
    <source>
        <dbReference type="EMBL" id="GAA2090212.1"/>
    </source>
</evidence>
<proteinExistence type="predicted"/>
<gene>
    <name evidence="3" type="ORF">GCM10009823_06500</name>
</gene>
<accession>A0ABN2WDV1</accession>
<keyword evidence="1" id="KW-0812">Transmembrane</keyword>
<evidence type="ECO:0000256" key="1">
    <source>
        <dbReference type="SAM" id="Phobius"/>
    </source>
</evidence>
<dbReference type="Pfam" id="PF04024">
    <property type="entry name" value="PspC"/>
    <property type="match status" value="1"/>
</dbReference>
<sequence length="94" mass="10319">MRSGGSAYRRGMRIFFDSIRGIRFRRGPARLLGGIAGGLAEVTGLNVWLVRLLVLLSFLLPFVGIGLYAAVWLLTPWQDGSIPLERAVGGHPER</sequence>
<feature type="transmembrane region" description="Helical" evidence="1">
    <location>
        <begin position="55"/>
        <end position="74"/>
    </location>
</feature>
<reference evidence="3 4" key="1">
    <citation type="journal article" date="2019" name="Int. J. Syst. Evol. Microbiol.">
        <title>The Global Catalogue of Microorganisms (GCM) 10K type strain sequencing project: providing services to taxonomists for standard genome sequencing and annotation.</title>
        <authorList>
            <consortium name="The Broad Institute Genomics Platform"/>
            <consortium name="The Broad Institute Genome Sequencing Center for Infectious Disease"/>
            <person name="Wu L."/>
            <person name="Ma J."/>
        </authorList>
    </citation>
    <scope>NUCLEOTIDE SEQUENCE [LARGE SCALE GENOMIC DNA]</scope>
    <source>
        <strain evidence="3 4">JCM 15900</strain>
    </source>
</reference>
<evidence type="ECO:0000313" key="4">
    <source>
        <dbReference type="Proteomes" id="UP001500984"/>
    </source>
</evidence>
<dbReference type="InterPro" id="IPR007168">
    <property type="entry name" value="Phageshock_PspC_N"/>
</dbReference>
<feature type="domain" description="Phage shock protein PspC N-terminal" evidence="2">
    <location>
        <begin position="25"/>
        <end position="76"/>
    </location>
</feature>
<comment type="caution">
    <text evidence="3">The sequence shown here is derived from an EMBL/GenBank/DDBJ whole genome shotgun (WGS) entry which is preliminary data.</text>
</comment>
<keyword evidence="1" id="KW-1133">Transmembrane helix</keyword>
<dbReference type="Proteomes" id="UP001500984">
    <property type="component" value="Unassembled WGS sequence"/>
</dbReference>
<keyword evidence="4" id="KW-1185">Reference proteome</keyword>
<keyword evidence="1" id="KW-0472">Membrane</keyword>
<protein>
    <recommendedName>
        <fullName evidence="2">Phage shock protein PspC N-terminal domain-containing protein</fullName>
    </recommendedName>
</protein>
<dbReference type="EMBL" id="BAAAPZ010000002">
    <property type="protein sequence ID" value="GAA2090212.1"/>
    <property type="molecule type" value="Genomic_DNA"/>
</dbReference>
<organism evidence="3 4">
    <name type="scientific">Brevibacterium salitolerans</name>
    <dbReference type="NCBI Taxonomy" id="1403566"/>
    <lineage>
        <taxon>Bacteria</taxon>
        <taxon>Bacillati</taxon>
        <taxon>Actinomycetota</taxon>
        <taxon>Actinomycetes</taxon>
        <taxon>Micrococcales</taxon>
        <taxon>Brevibacteriaceae</taxon>
        <taxon>Brevibacterium</taxon>
    </lineage>
</organism>